<reference evidence="1" key="1">
    <citation type="submission" date="2023-03" db="EMBL/GenBank/DDBJ databases">
        <title>Massive genome expansion in bonnet fungi (Mycena s.s.) driven by repeated elements and novel gene families across ecological guilds.</title>
        <authorList>
            <consortium name="Lawrence Berkeley National Laboratory"/>
            <person name="Harder C.B."/>
            <person name="Miyauchi S."/>
            <person name="Viragh M."/>
            <person name="Kuo A."/>
            <person name="Thoen E."/>
            <person name="Andreopoulos B."/>
            <person name="Lu D."/>
            <person name="Skrede I."/>
            <person name="Drula E."/>
            <person name="Henrissat B."/>
            <person name="Morin E."/>
            <person name="Kohler A."/>
            <person name="Barry K."/>
            <person name="LaButti K."/>
            <person name="Morin E."/>
            <person name="Salamov A."/>
            <person name="Lipzen A."/>
            <person name="Mereny Z."/>
            <person name="Hegedus B."/>
            <person name="Baldrian P."/>
            <person name="Stursova M."/>
            <person name="Weitz H."/>
            <person name="Taylor A."/>
            <person name="Grigoriev I.V."/>
            <person name="Nagy L.G."/>
            <person name="Martin F."/>
            <person name="Kauserud H."/>
        </authorList>
    </citation>
    <scope>NUCLEOTIDE SEQUENCE</scope>
    <source>
        <strain evidence="1">9144</strain>
    </source>
</reference>
<sequence>MTRCFGLLIRMPLERKTSWSGSETLLASLINRVITTGAATVVCAAVDLGLFLGYPTTNYHVVPAYIVGKFLMLTLNLRRPHAAKDNSDSLPMHSVKFANGTGTSQGGLHVDHATFSKTDVAMVGYDAKRMSADHLANNVQEHRVEIREINNGDSGRPDAKAAETF</sequence>
<dbReference type="AlphaFoldDB" id="A0AAD6VGV9"/>
<dbReference type="EMBL" id="JARJCW010000027">
    <property type="protein sequence ID" value="KAJ7210918.1"/>
    <property type="molecule type" value="Genomic_DNA"/>
</dbReference>
<dbReference type="Proteomes" id="UP001219525">
    <property type="component" value="Unassembled WGS sequence"/>
</dbReference>
<name>A0AAD6VGV9_9AGAR</name>
<gene>
    <name evidence="1" type="ORF">GGX14DRAFT_394537</name>
</gene>
<evidence type="ECO:0000313" key="2">
    <source>
        <dbReference type="Proteomes" id="UP001219525"/>
    </source>
</evidence>
<accession>A0AAD6VGV9</accession>
<organism evidence="1 2">
    <name type="scientific">Mycena pura</name>
    <dbReference type="NCBI Taxonomy" id="153505"/>
    <lineage>
        <taxon>Eukaryota</taxon>
        <taxon>Fungi</taxon>
        <taxon>Dikarya</taxon>
        <taxon>Basidiomycota</taxon>
        <taxon>Agaricomycotina</taxon>
        <taxon>Agaricomycetes</taxon>
        <taxon>Agaricomycetidae</taxon>
        <taxon>Agaricales</taxon>
        <taxon>Marasmiineae</taxon>
        <taxon>Mycenaceae</taxon>
        <taxon>Mycena</taxon>
    </lineage>
</organism>
<keyword evidence="2" id="KW-1185">Reference proteome</keyword>
<protein>
    <submittedName>
        <fullName evidence="1">Uncharacterized protein</fullName>
    </submittedName>
</protein>
<comment type="caution">
    <text evidence="1">The sequence shown here is derived from an EMBL/GenBank/DDBJ whole genome shotgun (WGS) entry which is preliminary data.</text>
</comment>
<evidence type="ECO:0000313" key="1">
    <source>
        <dbReference type="EMBL" id="KAJ7210918.1"/>
    </source>
</evidence>
<proteinExistence type="predicted"/>